<evidence type="ECO:0000259" key="6">
    <source>
        <dbReference type="SMART" id="SM00650"/>
    </source>
</evidence>
<dbReference type="InterPro" id="IPR029063">
    <property type="entry name" value="SAM-dependent_MTases_sf"/>
</dbReference>
<dbReference type="AlphaFoldDB" id="A0A1F7XZF7"/>
<sequence length="256" mass="29938">MYRLRRKFSYSKIFLHDPKLVEKLIRKSSIGKKDTVLEIGSGKGIITSELIKIAGKVIAVELDSKLYQKLRVKFHNAANLKIYQGNFLNFKLPVGPYKVFSNLPFNITSSVIRKLTADENFREGYLIVQKEAAKRFIGYPQDTKNSMVSLLLKPWFDISNYWKFRRSDFVPQPNVDTLMIRIIRVRQPLVDRNNANLYRDFVVYNYSRLNFAGLDSKTILRKFESFVQRASSKEKIKVSKKAGEYLKHQKSFHKIE</sequence>
<evidence type="ECO:0000256" key="2">
    <source>
        <dbReference type="ARBA" id="ARBA00022679"/>
    </source>
</evidence>
<name>A0A1F7XZF7_9BACT</name>
<dbReference type="GO" id="GO:0003723">
    <property type="term" value="F:RNA binding"/>
    <property type="evidence" value="ECO:0007669"/>
    <property type="project" value="UniProtKB-UniRule"/>
</dbReference>
<dbReference type="EMBL" id="MGGE01000041">
    <property type="protein sequence ID" value="OGM20444.1"/>
    <property type="molecule type" value="Genomic_DNA"/>
</dbReference>
<evidence type="ECO:0000256" key="4">
    <source>
        <dbReference type="ARBA" id="ARBA00022884"/>
    </source>
</evidence>
<feature type="binding site" evidence="5">
    <location>
        <position position="40"/>
    </location>
    <ligand>
        <name>S-adenosyl-L-methionine</name>
        <dbReference type="ChEBI" id="CHEBI:59789"/>
    </ligand>
</feature>
<feature type="binding site" evidence="5">
    <location>
        <position position="61"/>
    </location>
    <ligand>
        <name>S-adenosyl-L-methionine</name>
        <dbReference type="ChEBI" id="CHEBI:59789"/>
    </ligand>
</feature>
<proteinExistence type="inferred from homology"/>
<dbReference type="Gene3D" id="3.40.50.150">
    <property type="entry name" value="Vaccinia Virus protein VP39"/>
    <property type="match status" value="1"/>
</dbReference>
<dbReference type="Pfam" id="PF00398">
    <property type="entry name" value="RrnaAD"/>
    <property type="match status" value="1"/>
</dbReference>
<gene>
    <name evidence="7" type="ORF">A2714_01285</name>
</gene>
<comment type="caution">
    <text evidence="5">Lacks conserved residue(s) required for the propagation of feature annotation.</text>
</comment>
<dbReference type="SUPFAM" id="SSF53335">
    <property type="entry name" value="S-adenosyl-L-methionine-dependent methyltransferases"/>
    <property type="match status" value="1"/>
</dbReference>
<evidence type="ECO:0000313" key="8">
    <source>
        <dbReference type="Proteomes" id="UP000178419"/>
    </source>
</evidence>
<comment type="similarity">
    <text evidence="5">Belongs to the class I-like SAM-binding methyltransferase superfamily. rRNA adenine N(6)-methyltransferase family.</text>
</comment>
<evidence type="ECO:0000256" key="5">
    <source>
        <dbReference type="PROSITE-ProRule" id="PRU01026"/>
    </source>
</evidence>
<dbReference type="InterPro" id="IPR020596">
    <property type="entry name" value="rRNA_Ade_Mease_Trfase_CS"/>
</dbReference>
<feature type="binding site" evidence="5">
    <location>
        <position position="15"/>
    </location>
    <ligand>
        <name>S-adenosyl-L-methionine</name>
        <dbReference type="ChEBI" id="CHEBI:59789"/>
    </ligand>
</feature>
<dbReference type="Proteomes" id="UP000178419">
    <property type="component" value="Unassembled WGS sequence"/>
</dbReference>
<dbReference type="InterPro" id="IPR020598">
    <property type="entry name" value="rRNA_Ade_methylase_Trfase_N"/>
</dbReference>
<comment type="caution">
    <text evidence="7">The sequence shown here is derived from an EMBL/GenBank/DDBJ whole genome shotgun (WGS) entry which is preliminary data.</text>
</comment>
<dbReference type="PANTHER" id="PTHR11727:SF7">
    <property type="entry name" value="DIMETHYLADENOSINE TRANSFERASE-RELATED"/>
    <property type="match status" value="1"/>
</dbReference>
<dbReference type="GO" id="GO:0000179">
    <property type="term" value="F:rRNA (adenine-N6,N6-)-dimethyltransferase activity"/>
    <property type="evidence" value="ECO:0007669"/>
    <property type="project" value="UniProtKB-UniRule"/>
</dbReference>
<organism evidence="7 8">
    <name type="scientific">Candidatus Woesebacteria bacterium RIFCSPHIGHO2_01_FULL_38_9</name>
    <dbReference type="NCBI Taxonomy" id="1802492"/>
    <lineage>
        <taxon>Bacteria</taxon>
        <taxon>Candidatus Woeseibacteriota</taxon>
    </lineage>
</organism>
<dbReference type="SMART" id="SM00650">
    <property type="entry name" value="rADc"/>
    <property type="match status" value="1"/>
</dbReference>
<feature type="domain" description="Ribosomal RNA adenine methylase transferase N-terminal" evidence="6">
    <location>
        <begin position="20"/>
        <end position="186"/>
    </location>
</feature>
<keyword evidence="2 5" id="KW-0808">Transferase</keyword>
<dbReference type="InterPro" id="IPR001737">
    <property type="entry name" value="KsgA/Erm"/>
</dbReference>
<dbReference type="Gene3D" id="1.10.8.100">
    <property type="entry name" value="Ribosomal RNA adenine dimethylase-like, domain 2"/>
    <property type="match status" value="1"/>
</dbReference>
<evidence type="ECO:0000256" key="1">
    <source>
        <dbReference type="ARBA" id="ARBA00022603"/>
    </source>
</evidence>
<feature type="binding site" evidence="5">
    <location>
        <position position="102"/>
    </location>
    <ligand>
        <name>S-adenosyl-L-methionine</name>
        <dbReference type="ChEBI" id="CHEBI:59789"/>
    </ligand>
</feature>
<keyword evidence="1 5" id="KW-0489">Methyltransferase</keyword>
<keyword evidence="3 5" id="KW-0949">S-adenosyl-L-methionine</keyword>
<dbReference type="PROSITE" id="PS51689">
    <property type="entry name" value="SAM_RNA_A_N6_MT"/>
    <property type="match status" value="1"/>
</dbReference>
<dbReference type="PROSITE" id="PS01131">
    <property type="entry name" value="RRNA_A_DIMETH"/>
    <property type="match status" value="1"/>
</dbReference>
<dbReference type="CDD" id="cd02440">
    <property type="entry name" value="AdoMet_MTases"/>
    <property type="match status" value="1"/>
</dbReference>
<evidence type="ECO:0000313" key="7">
    <source>
        <dbReference type="EMBL" id="OGM20444.1"/>
    </source>
</evidence>
<evidence type="ECO:0000256" key="3">
    <source>
        <dbReference type="ARBA" id="ARBA00022691"/>
    </source>
</evidence>
<protein>
    <recommendedName>
        <fullName evidence="6">Ribosomal RNA adenine methylase transferase N-terminal domain-containing protein</fullName>
    </recommendedName>
</protein>
<accession>A0A1F7XZF7</accession>
<dbReference type="InterPro" id="IPR023165">
    <property type="entry name" value="rRNA_Ade_diMease-like_C"/>
</dbReference>
<dbReference type="PANTHER" id="PTHR11727">
    <property type="entry name" value="DIMETHYLADENOSINE TRANSFERASE"/>
    <property type="match status" value="1"/>
</dbReference>
<keyword evidence="4 5" id="KW-0694">RNA-binding</keyword>
<reference evidence="7 8" key="1">
    <citation type="journal article" date="2016" name="Nat. Commun.">
        <title>Thousands of microbial genomes shed light on interconnected biogeochemical processes in an aquifer system.</title>
        <authorList>
            <person name="Anantharaman K."/>
            <person name="Brown C.T."/>
            <person name="Hug L.A."/>
            <person name="Sharon I."/>
            <person name="Castelle C.J."/>
            <person name="Probst A.J."/>
            <person name="Thomas B.C."/>
            <person name="Singh A."/>
            <person name="Wilkins M.J."/>
            <person name="Karaoz U."/>
            <person name="Brodie E.L."/>
            <person name="Williams K.H."/>
            <person name="Hubbard S.S."/>
            <person name="Banfield J.F."/>
        </authorList>
    </citation>
    <scope>NUCLEOTIDE SEQUENCE [LARGE SCALE GENOMIC DNA]</scope>
</reference>